<evidence type="ECO:0000256" key="3">
    <source>
        <dbReference type="ARBA" id="ARBA00022692"/>
    </source>
</evidence>
<sequence length="317" mass="34342">MLLFALCGLLVAGGLVALAAGLRGSTAPEHAEPGRLALRLRLLWYGSTGTPDPGMLRRRRIQGALSLIAAPLAWLFSGIPLTALLVPALVFGLPWLFGATRIDQRHIRRLEGLAEWTQRLSDVLLLGTGLQQALITSRRTAPAALQGEIDDLAARLQSRWRAEDALRAFADALADATADKVLAALVLRSGDSGPGLSRALADLADSLRDEVRQRRAIEADRSKHRTTIRWLVCIILFVIVVGSFNSRYTAPYSTTQGQLVLFVLALLFVGVIAWMRSMAAFKPLPRLLEADRRSQVGRPQVAEAGPQAAAEPVGEVR</sequence>
<evidence type="ECO:0000256" key="4">
    <source>
        <dbReference type="ARBA" id="ARBA00022989"/>
    </source>
</evidence>
<feature type="transmembrane region" description="Helical" evidence="7">
    <location>
        <begin position="228"/>
        <end position="245"/>
    </location>
</feature>
<dbReference type="InterPro" id="IPR042094">
    <property type="entry name" value="T2SS_GspF_sf"/>
</dbReference>
<evidence type="ECO:0000259" key="8">
    <source>
        <dbReference type="Pfam" id="PF00482"/>
    </source>
</evidence>
<evidence type="ECO:0000256" key="1">
    <source>
        <dbReference type="ARBA" id="ARBA00004651"/>
    </source>
</evidence>
<dbReference type="PANTHER" id="PTHR35007:SF3">
    <property type="entry name" value="POSSIBLE CONSERVED ALANINE RICH MEMBRANE PROTEIN"/>
    <property type="match status" value="1"/>
</dbReference>
<feature type="transmembrane region" description="Helical" evidence="7">
    <location>
        <begin position="72"/>
        <end position="99"/>
    </location>
</feature>
<dbReference type="Pfam" id="PF00482">
    <property type="entry name" value="T2SSF"/>
    <property type="match status" value="1"/>
</dbReference>
<dbReference type="InterPro" id="IPR018076">
    <property type="entry name" value="T2SS_GspF_dom"/>
</dbReference>
<proteinExistence type="predicted"/>
<keyword evidence="2" id="KW-1003">Cell membrane</keyword>
<protein>
    <submittedName>
        <fullName evidence="9">Flp pilus assembly protein TadB</fullName>
    </submittedName>
</protein>
<dbReference type="PANTHER" id="PTHR35007">
    <property type="entry name" value="INTEGRAL MEMBRANE PROTEIN-RELATED"/>
    <property type="match status" value="1"/>
</dbReference>
<dbReference type="Proteomes" id="UP000317940">
    <property type="component" value="Unassembled WGS sequence"/>
</dbReference>
<dbReference type="RefSeq" id="WP_145902818.1">
    <property type="nucleotide sequence ID" value="NZ_BAAAMZ010000004.1"/>
</dbReference>
<evidence type="ECO:0000313" key="10">
    <source>
        <dbReference type="Proteomes" id="UP000317940"/>
    </source>
</evidence>
<evidence type="ECO:0000256" key="7">
    <source>
        <dbReference type="SAM" id="Phobius"/>
    </source>
</evidence>
<comment type="subcellular location">
    <subcellularLocation>
        <location evidence="1">Cell membrane</location>
        <topology evidence="1">Multi-pass membrane protein</topology>
    </subcellularLocation>
</comment>
<dbReference type="GO" id="GO:0005886">
    <property type="term" value="C:plasma membrane"/>
    <property type="evidence" value="ECO:0007669"/>
    <property type="project" value="UniProtKB-SubCell"/>
</dbReference>
<dbReference type="Gene3D" id="1.20.81.30">
    <property type="entry name" value="Type II secretion system (T2SS), domain F"/>
    <property type="match status" value="1"/>
</dbReference>
<evidence type="ECO:0000256" key="6">
    <source>
        <dbReference type="SAM" id="MobiDB-lite"/>
    </source>
</evidence>
<dbReference type="OrthoDB" id="5243396at2"/>
<feature type="domain" description="Type II secretion system protein GspF" evidence="8">
    <location>
        <begin position="117"/>
        <end position="241"/>
    </location>
</feature>
<keyword evidence="4 7" id="KW-1133">Transmembrane helix</keyword>
<gene>
    <name evidence="9" type="ORF">FHX73_11235</name>
</gene>
<accession>A0A561UAT2</accession>
<dbReference type="AlphaFoldDB" id="A0A561UAT2"/>
<evidence type="ECO:0000256" key="2">
    <source>
        <dbReference type="ARBA" id="ARBA00022475"/>
    </source>
</evidence>
<reference evidence="9 10" key="1">
    <citation type="submission" date="2019-06" db="EMBL/GenBank/DDBJ databases">
        <title>Sequencing the genomes of 1000 actinobacteria strains.</title>
        <authorList>
            <person name="Klenk H.-P."/>
        </authorList>
    </citation>
    <scope>NUCLEOTIDE SEQUENCE [LARGE SCALE GENOMIC DNA]</scope>
    <source>
        <strain evidence="9 10">DSM 44826</strain>
    </source>
</reference>
<feature type="transmembrane region" description="Helical" evidence="7">
    <location>
        <begin position="257"/>
        <end position="275"/>
    </location>
</feature>
<comment type="caution">
    <text evidence="9">The sequence shown here is derived from an EMBL/GenBank/DDBJ whole genome shotgun (WGS) entry which is preliminary data.</text>
</comment>
<keyword evidence="3 7" id="KW-0812">Transmembrane</keyword>
<keyword evidence="5 7" id="KW-0472">Membrane</keyword>
<organism evidence="9 10">
    <name type="scientific">Kitasatospora viridis</name>
    <dbReference type="NCBI Taxonomy" id="281105"/>
    <lineage>
        <taxon>Bacteria</taxon>
        <taxon>Bacillati</taxon>
        <taxon>Actinomycetota</taxon>
        <taxon>Actinomycetes</taxon>
        <taxon>Kitasatosporales</taxon>
        <taxon>Streptomycetaceae</taxon>
        <taxon>Kitasatospora</taxon>
    </lineage>
</organism>
<dbReference type="EMBL" id="VIWT01000001">
    <property type="protein sequence ID" value="TWF96463.1"/>
    <property type="molecule type" value="Genomic_DNA"/>
</dbReference>
<feature type="region of interest" description="Disordered" evidence="6">
    <location>
        <begin position="297"/>
        <end position="317"/>
    </location>
</feature>
<keyword evidence="10" id="KW-1185">Reference proteome</keyword>
<evidence type="ECO:0000313" key="9">
    <source>
        <dbReference type="EMBL" id="TWF96463.1"/>
    </source>
</evidence>
<name>A0A561UAT2_9ACTN</name>
<evidence type="ECO:0000256" key="5">
    <source>
        <dbReference type="ARBA" id="ARBA00023136"/>
    </source>
</evidence>